<sequence length="64" mass="7165">MLSFLHAPVTLVNSKCTVRGVQTCVSDNLHLILSGGDGRKRQAVHKCSMEIRLPVIKAVFLRRY</sequence>
<gene>
    <name evidence="1" type="ORF">NQ317_002071</name>
</gene>
<evidence type="ECO:0000313" key="2">
    <source>
        <dbReference type="Proteomes" id="UP001162164"/>
    </source>
</evidence>
<organism evidence="1 2">
    <name type="scientific">Molorchus minor</name>
    <dbReference type="NCBI Taxonomy" id="1323400"/>
    <lineage>
        <taxon>Eukaryota</taxon>
        <taxon>Metazoa</taxon>
        <taxon>Ecdysozoa</taxon>
        <taxon>Arthropoda</taxon>
        <taxon>Hexapoda</taxon>
        <taxon>Insecta</taxon>
        <taxon>Pterygota</taxon>
        <taxon>Neoptera</taxon>
        <taxon>Endopterygota</taxon>
        <taxon>Coleoptera</taxon>
        <taxon>Polyphaga</taxon>
        <taxon>Cucujiformia</taxon>
        <taxon>Chrysomeloidea</taxon>
        <taxon>Cerambycidae</taxon>
        <taxon>Lamiinae</taxon>
        <taxon>Monochamini</taxon>
        <taxon>Molorchus</taxon>
    </lineage>
</organism>
<name>A0ABQ9JJV4_9CUCU</name>
<dbReference type="Proteomes" id="UP001162164">
    <property type="component" value="Unassembled WGS sequence"/>
</dbReference>
<proteinExistence type="predicted"/>
<reference evidence="1" key="1">
    <citation type="journal article" date="2023" name="Insect Mol. Biol.">
        <title>Genome sequencing provides insights into the evolution of gene families encoding plant cell wall-degrading enzymes in longhorned beetles.</title>
        <authorList>
            <person name="Shin N.R."/>
            <person name="Okamura Y."/>
            <person name="Kirsch R."/>
            <person name="Pauchet Y."/>
        </authorList>
    </citation>
    <scope>NUCLEOTIDE SEQUENCE</scope>
    <source>
        <strain evidence="1">MMC_N1</strain>
    </source>
</reference>
<accession>A0ABQ9JJV4</accession>
<evidence type="ECO:0000313" key="1">
    <source>
        <dbReference type="EMBL" id="KAJ8978484.1"/>
    </source>
</evidence>
<protein>
    <submittedName>
        <fullName evidence="1">Uncharacterized protein</fullName>
    </submittedName>
</protein>
<dbReference type="EMBL" id="JAPWTJ010000431">
    <property type="protein sequence ID" value="KAJ8978484.1"/>
    <property type="molecule type" value="Genomic_DNA"/>
</dbReference>
<keyword evidence="2" id="KW-1185">Reference proteome</keyword>
<comment type="caution">
    <text evidence="1">The sequence shown here is derived from an EMBL/GenBank/DDBJ whole genome shotgun (WGS) entry which is preliminary data.</text>
</comment>